<evidence type="ECO:0000256" key="6">
    <source>
        <dbReference type="ARBA" id="ARBA00022777"/>
    </source>
</evidence>
<dbReference type="eggNOG" id="COG1947">
    <property type="taxonomic scope" value="Bacteria"/>
</dbReference>
<dbReference type="STRING" id="2518989.IMCC3088_2586"/>
<dbReference type="InterPro" id="IPR020568">
    <property type="entry name" value="Ribosomal_Su5_D2-typ_SF"/>
</dbReference>
<proteinExistence type="inferred from homology"/>
<keyword evidence="14" id="KW-1185">Reference proteome</keyword>
<dbReference type="InterPro" id="IPR014721">
    <property type="entry name" value="Ribsml_uS5_D2-typ_fold_subgr"/>
</dbReference>
<protein>
    <recommendedName>
        <fullName evidence="3 10">4-diphosphocytidyl-2-C-methyl-D-erythritol kinase</fullName>
        <shortName evidence="10">CMK</shortName>
        <ecNumber evidence="2 10">2.7.1.148</ecNumber>
    </recommendedName>
    <alternativeName>
        <fullName evidence="9 10">4-(cytidine-5'-diphospho)-2-C-methyl-D-erythritol kinase</fullName>
    </alternativeName>
</protein>
<reference evidence="13 14" key="1">
    <citation type="journal article" date="2011" name="J. Bacteriol.">
        <title>Genome sequence of strain IMCC3088, a proteorhodopsin-containing marine bacterium belonging to the OM60/NOR5 clade.</title>
        <authorList>
            <person name="Jang Y."/>
            <person name="Oh H.M."/>
            <person name="Kang I."/>
            <person name="Lee K."/>
            <person name="Yang S.J."/>
            <person name="Cho J.C."/>
        </authorList>
    </citation>
    <scope>NUCLEOTIDE SEQUENCE [LARGE SCALE GENOMIC DNA]</scope>
    <source>
        <strain evidence="13 14">IMCC3088</strain>
    </source>
</reference>
<dbReference type="AlphaFoldDB" id="F3L4I5"/>
<feature type="domain" description="GHMP kinase C-terminal" evidence="12">
    <location>
        <begin position="209"/>
        <end position="263"/>
    </location>
</feature>
<evidence type="ECO:0000256" key="7">
    <source>
        <dbReference type="ARBA" id="ARBA00022840"/>
    </source>
</evidence>
<dbReference type="PANTHER" id="PTHR43527">
    <property type="entry name" value="4-DIPHOSPHOCYTIDYL-2-C-METHYL-D-ERYTHRITOL KINASE, CHLOROPLASTIC"/>
    <property type="match status" value="1"/>
</dbReference>
<comment type="similarity">
    <text evidence="1 10">Belongs to the GHMP kinase family. IspE subfamily.</text>
</comment>
<dbReference type="Gene3D" id="3.30.230.10">
    <property type="match status" value="1"/>
</dbReference>
<dbReference type="InterPro" id="IPR004424">
    <property type="entry name" value="IspE"/>
</dbReference>
<organism evidence="13 14">
    <name type="scientific">Aequoribacter fuscus</name>
    <dbReference type="NCBI Taxonomy" id="2518989"/>
    <lineage>
        <taxon>Bacteria</taxon>
        <taxon>Pseudomonadati</taxon>
        <taxon>Pseudomonadota</taxon>
        <taxon>Gammaproteobacteria</taxon>
        <taxon>Cellvibrionales</taxon>
        <taxon>Halieaceae</taxon>
        <taxon>Aequoribacter</taxon>
    </lineage>
</organism>
<evidence type="ECO:0000256" key="2">
    <source>
        <dbReference type="ARBA" id="ARBA00012052"/>
    </source>
</evidence>
<sequence>MTANETAFEGVSPAKLNLFLHITGQRSDGYHHLQTVFQLLDWGDDIRIRANQSAKITLTCPKIPLAPERNLAVKAALALRAHTDKLDLGAHIEIDKHIPDGAGLGGGSSNAASVLLVLNKLWKLDLTADTLAEIGRELGADIPVFVHGHSAWAEGIGEHLTPINLPEKIFLIVKPKVSIATAEIFQTKELTRDTPAITIATFFEGRYRNDCESVVFQKFPEVKAVAEWLGQYGTPRLTGTGSCVFLECQSRARAAKIAQQVPAGSRAFVAQGVNQSPIVTALK</sequence>
<dbReference type="HAMAP" id="MF_00061">
    <property type="entry name" value="IspE"/>
    <property type="match status" value="1"/>
</dbReference>
<evidence type="ECO:0000256" key="4">
    <source>
        <dbReference type="ARBA" id="ARBA00022679"/>
    </source>
</evidence>
<evidence type="ECO:0000313" key="13">
    <source>
        <dbReference type="EMBL" id="EGG28724.1"/>
    </source>
</evidence>
<comment type="function">
    <text evidence="10">Catalyzes the phosphorylation of the position 2 hydroxy group of 4-diphosphocytidyl-2C-methyl-D-erythritol.</text>
</comment>
<dbReference type="UniPathway" id="UPA00056">
    <property type="reaction ID" value="UER00094"/>
</dbReference>
<dbReference type="GO" id="GO:0050515">
    <property type="term" value="F:4-(cytidine 5'-diphospho)-2-C-methyl-D-erythritol kinase activity"/>
    <property type="evidence" value="ECO:0007669"/>
    <property type="project" value="UniProtKB-UniRule"/>
</dbReference>
<dbReference type="GO" id="GO:0019288">
    <property type="term" value="P:isopentenyl diphosphate biosynthetic process, methylerythritol 4-phosphate pathway"/>
    <property type="evidence" value="ECO:0007669"/>
    <property type="project" value="UniProtKB-UniRule"/>
</dbReference>
<evidence type="ECO:0000256" key="1">
    <source>
        <dbReference type="ARBA" id="ARBA00009684"/>
    </source>
</evidence>
<dbReference type="Proteomes" id="UP000005615">
    <property type="component" value="Unassembled WGS sequence"/>
</dbReference>
<dbReference type="RefSeq" id="WP_009576742.1">
    <property type="nucleotide sequence ID" value="NZ_AEIG01000085.1"/>
</dbReference>
<dbReference type="EC" id="2.7.1.148" evidence="2 10"/>
<comment type="pathway">
    <text evidence="10">Isoprenoid biosynthesis; isopentenyl diphosphate biosynthesis via DXP pathway; isopentenyl diphosphate from 1-deoxy-D-xylulose 5-phosphate: step 3/6.</text>
</comment>
<keyword evidence="4 10" id="KW-0808">Transferase</keyword>
<dbReference type="InterPro" id="IPR036554">
    <property type="entry name" value="GHMP_kinase_C_sf"/>
</dbReference>
<evidence type="ECO:0000259" key="11">
    <source>
        <dbReference type="Pfam" id="PF00288"/>
    </source>
</evidence>
<evidence type="ECO:0000256" key="3">
    <source>
        <dbReference type="ARBA" id="ARBA00017473"/>
    </source>
</evidence>
<evidence type="ECO:0000256" key="10">
    <source>
        <dbReference type="HAMAP-Rule" id="MF_00061"/>
    </source>
</evidence>
<comment type="catalytic activity">
    <reaction evidence="10">
        <text>4-CDP-2-C-methyl-D-erythritol + ATP = 4-CDP-2-C-methyl-D-erythritol 2-phosphate + ADP + H(+)</text>
        <dbReference type="Rhea" id="RHEA:18437"/>
        <dbReference type="ChEBI" id="CHEBI:15378"/>
        <dbReference type="ChEBI" id="CHEBI:30616"/>
        <dbReference type="ChEBI" id="CHEBI:57823"/>
        <dbReference type="ChEBI" id="CHEBI:57919"/>
        <dbReference type="ChEBI" id="CHEBI:456216"/>
        <dbReference type="EC" id="2.7.1.148"/>
    </reaction>
</comment>
<feature type="active site" evidence="10">
    <location>
        <position position="141"/>
    </location>
</feature>
<accession>F3L4I5</accession>
<evidence type="ECO:0000256" key="8">
    <source>
        <dbReference type="ARBA" id="ARBA00023229"/>
    </source>
</evidence>
<evidence type="ECO:0000259" key="12">
    <source>
        <dbReference type="Pfam" id="PF08544"/>
    </source>
</evidence>
<dbReference type="EMBL" id="AEIG01000085">
    <property type="protein sequence ID" value="EGG28724.1"/>
    <property type="molecule type" value="Genomic_DNA"/>
</dbReference>
<dbReference type="PANTHER" id="PTHR43527:SF2">
    <property type="entry name" value="4-DIPHOSPHOCYTIDYL-2-C-METHYL-D-ERYTHRITOL KINASE, CHLOROPLASTIC"/>
    <property type="match status" value="1"/>
</dbReference>
<dbReference type="SUPFAM" id="SSF55060">
    <property type="entry name" value="GHMP Kinase, C-terminal domain"/>
    <property type="match status" value="1"/>
</dbReference>
<evidence type="ECO:0000313" key="14">
    <source>
        <dbReference type="Proteomes" id="UP000005615"/>
    </source>
</evidence>
<dbReference type="NCBIfam" id="TIGR00154">
    <property type="entry name" value="ispE"/>
    <property type="match status" value="1"/>
</dbReference>
<dbReference type="SUPFAM" id="SSF54211">
    <property type="entry name" value="Ribosomal protein S5 domain 2-like"/>
    <property type="match status" value="1"/>
</dbReference>
<gene>
    <name evidence="10" type="primary">ispE</name>
    <name evidence="13" type="ORF">IMCC3088_2586</name>
</gene>
<dbReference type="InterPro" id="IPR006204">
    <property type="entry name" value="GHMP_kinase_N_dom"/>
</dbReference>
<dbReference type="Pfam" id="PF08544">
    <property type="entry name" value="GHMP_kinases_C"/>
    <property type="match status" value="1"/>
</dbReference>
<dbReference type="GO" id="GO:0005524">
    <property type="term" value="F:ATP binding"/>
    <property type="evidence" value="ECO:0007669"/>
    <property type="project" value="UniProtKB-UniRule"/>
</dbReference>
<name>F3L4I5_9GAMM</name>
<dbReference type="Pfam" id="PF00288">
    <property type="entry name" value="GHMP_kinases_N"/>
    <property type="match status" value="1"/>
</dbReference>
<dbReference type="Gene3D" id="3.30.70.890">
    <property type="entry name" value="GHMP kinase, C-terminal domain"/>
    <property type="match status" value="1"/>
</dbReference>
<comment type="caution">
    <text evidence="13">The sequence shown here is derived from an EMBL/GenBank/DDBJ whole genome shotgun (WGS) entry which is preliminary data.</text>
</comment>
<keyword evidence="8 10" id="KW-0414">Isoprene biosynthesis</keyword>
<feature type="active site" evidence="10">
    <location>
        <position position="15"/>
    </location>
</feature>
<feature type="binding site" evidence="10">
    <location>
        <begin position="99"/>
        <end position="109"/>
    </location>
    <ligand>
        <name>ATP</name>
        <dbReference type="ChEBI" id="CHEBI:30616"/>
    </ligand>
</feature>
<dbReference type="GO" id="GO:0016114">
    <property type="term" value="P:terpenoid biosynthetic process"/>
    <property type="evidence" value="ECO:0007669"/>
    <property type="project" value="UniProtKB-UniRule"/>
</dbReference>
<keyword evidence="5 10" id="KW-0547">Nucleotide-binding</keyword>
<evidence type="ECO:0000256" key="5">
    <source>
        <dbReference type="ARBA" id="ARBA00022741"/>
    </source>
</evidence>
<evidence type="ECO:0000256" key="9">
    <source>
        <dbReference type="ARBA" id="ARBA00032554"/>
    </source>
</evidence>
<dbReference type="InterPro" id="IPR013750">
    <property type="entry name" value="GHMP_kinase_C_dom"/>
</dbReference>
<dbReference type="PIRSF" id="PIRSF010376">
    <property type="entry name" value="IspE"/>
    <property type="match status" value="1"/>
</dbReference>
<dbReference type="OrthoDB" id="9809438at2"/>
<keyword evidence="7 10" id="KW-0067">ATP-binding</keyword>
<feature type="domain" description="GHMP kinase N-terminal" evidence="11">
    <location>
        <begin position="70"/>
        <end position="148"/>
    </location>
</feature>
<keyword evidence="6 10" id="KW-0418">Kinase</keyword>